<dbReference type="Proteomes" id="UP001275867">
    <property type="component" value="Unassembled WGS sequence"/>
</dbReference>
<evidence type="ECO:0000256" key="1">
    <source>
        <dbReference type="ARBA" id="ARBA00006284"/>
    </source>
</evidence>
<evidence type="ECO:0000313" key="7">
    <source>
        <dbReference type="Proteomes" id="UP000077280"/>
    </source>
</evidence>
<comment type="caution">
    <text evidence="5">The sequence shown here is derived from an EMBL/GenBank/DDBJ whole genome shotgun (WGS) entry which is preliminary data.</text>
</comment>
<dbReference type="PANTHER" id="PTHR21599:SF0">
    <property type="entry name" value="GLYCERATE KINASE"/>
    <property type="match status" value="1"/>
</dbReference>
<dbReference type="PIRSF" id="PIRSF006078">
    <property type="entry name" value="GlxK"/>
    <property type="match status" value="1"/>
</dbReference>
<dbReference type="InterPro" id="IPR018197">
    <property type="entry name" value="Glycerate_kinase_RE-like"/>
</dbReference>
<dbReference type="AlphaFoldDB" id="A0AAP5TCN8"/>
<evidence type="ECO:0000313" key="6">
    <source>
        <dbReference type="EMBL" id="OAD63570.1"/>
    </source>
</evidence>
<dbReference type="Gene3D" id="3.40.50.10350">
    <property type="entry name" value="Glycerate kinase, domain 1"/>
    <property type="match status" value="1"/>
</dbReference>
<keyword evidence="3 4" id="KW-0418">Kinase</keyword>
<keyword evidence="2 4" id="KW-0808">Transferase</keyword>
<dbReference type="EMBL" id="WERX01000027">
    <property type="protein sequence ID" value="MDV7694862.1"/>
    <property type="molecule type" value="Genomic_DNA"/>
</dbReference>
<dbReference type="EMBL" id="LXND01000066">
    <property type="protein sequence ID" value="OAD63570.1"/>
    <property type="molecule type" value="Genomic_DNA"/>
</dbReference>
<sequence>MRLIMKIIVAPDSFKNSMTAKVATEHIVAGLTKARPNLDCVPLPIADGGEGTMVALMSHLGGSTHTLEVEDALGRSIKAQFGMTKDQKTAVIDMASASGIEHLKTAELDAMKTSTFGTGQLIKACLQYGPEKIFIGVGGSATNDGGVGAAMALGYQFLDGQGESIQLGNVGLKDLEKIVKPQNMSSIPPIFVLNDVGNPLLGEKGASKIFGPQKGATPENVIELENNLKHLSKIVQKKLHTNYANDWGTGGAGGLSYGLKSFFNAELDSGIDKVLEISQFEKLCQDANYVITGEGAFDTQSRNGKVPFGVASACLKWNPSCQVIVLAGKIAPNLTNLPKNIQLVKNINDEVPIDKRTLQNGSANIQETARWLATDYLPEK</sequence>
<comment type="similarity">
    <text evidence="1 4">Belongs to the glycerate kinase type-1 family.</text>
</comment>
<name>A0AAP5TCN8_9LACO</name>
<dbReference type="InterPro" id="IPR036129">
    <property type="entry name" value="Glycerate_kinase_sf"/>
</dbReference>
<dbReference type="GO" id="GO:0031388">
    <property type="term" value="P:organic acid phosphorylation"/>
    <property type="evidence" value="ECO:0007669"/>
    <property type="project" value="UniProtKB-UniRule"/>
</dbReference>
<evidence type="ECO:0000256" key="4">
    <source>
        <dbReference type="PIRNR" id="PIRNR006078"/>
    </source>
</evidence>
<dbReference type="Proteomes" id="UP000077280">
    <property type="component" value="Unassembled WGS sequence"/>
</dbReference>
<evidence type="ECO:0000256" key="2">
    <source>
        <dbReference type="ARBA" id="ARBA00022679"/>
    </source>
</evidence>
<protein>
    <submittedName>
        <fullName evidence="5">Glycerate kinase</fullName>
        <ecNumber evidence="5">2.7.1.-</ecNumber>
    </submittedName>
</protein>
<reference evidence="6 7" key="1">
    <citation type="submission" date="2016-05" db="EMBL/GenBank/DDBJ databases">
        <title>Draft genome sequence of Pediococcus parvulus 2.6, a probiotic beta-glucan producer strain.</title>
        <authorList>
            <person name="Mohedano M.L."/>
            <person name="Perez-Ramos A."/>
            <person name="Duenas M.T."/>
            <person name="Lamontanara A."/>
            <person name="Orru L."/>
            <person name="Spano G."/>
            <person name="Capozzi V."/>
            <person name="Lopez P."/>
        </authorList>
    </citation>
    <scope>NUCLEOTIDE SEQUENCE [LARGE SCALE GENOMIC DNA]</scope>
    <source>
        <strain evidence="6 7">2.6</strain>
    </source>
</reference>
<proteinExistence type="inferred from homology"/>
<evidence type="ECO:0000313" key="5">
    <source>
        <dbReference type="EMBL" id="MDV7694862.1"/>
    </source>
</evidence>
<dbReference type="NCBIfam" id="TIGR00045">
    <property type="entry name" value="glycerate kinase"/>
    <property type="match status" value="1"/>
</dbReference>
<dbReference type="InterPro" id="IPR004381">
    <property type="entry name" value="Glycerate_kinase"/>
</dbReference>
<gene>
    <name evidence="6" type="ORF">A7K95_08865</name>
    <name evidence="5" type="ORF">GA842_08315</name>
</gene>
<evidence type="ECO:0000256" key="3">
    <source>
        <dbReference type="ARBA" id="ARBA00022777"/>
    </source>
</evidence>
<reference evidence="5" key="2">
    <citation type="submission" date="2019-10" db="EMBL/GenBank/DDBJ databases">
        <title>Malate fermentation in French cider.</title>
        <authorList>
            <person name="Cousin F.J."/>
            <person name="Medina Fernandez S."/>
            <person name="Misery B."/>
            <person name="Laplace J.-M."/>
            <person name="Cretenet M."/>
        </authorList>
    </citation>
    <scope>NUCLEOTIDE SEQUENCE</scope>
    <source>
        <strain evidence="5">UCMA15901</strain>
    </source>
</reference>
<dbReference type="GO" id="GO:0008887">
    <property type="term" value="F:glycerate kinase activity"/>
    <property type="evidence" value="ECO:0007669"/>
    <property type="project" value="UniProtKB-UniRule"/>
</dbReference>
<dbReference type="Gene3D" id="3.90.1510.10">
    <property type="entry name" value="Glycerate kinase, domain 2"/>
    <property type="match status" value="1"/>
</dbReference>
<dbReference type="SUPFAM" id="SSF110738">
    <property type="entry name" value="Glycerate kinase I"/>
    <property type="match status" value="1"/>
</dbReference>
<keyword evidence="7" id="KW-1185">Reference proteome</keyword>
<accession>A0AAP5TCN8</accession>
<dbReference type="EC" id="2.7.1.-" evidence="5"/>
<organism evidence="5 8">
    <name type="scientific">Pediococcus parvulus</name>
    <dbReference type="NCBI Taxonomy" id="54062"/>
    <lineage>
        <taxon>Bacteria</taxon>
        <taxon>Bacillati</taxon>
        <taxon>Bacillota</taxon>
        <taxon>Bacilli</taxon>
        <taxon>Lactobacillales</taxon>
        <taxon>Lactobacillaceae</taxon>
        <taxon>Pediococcus</taxon>
    </lineage>
</organism>
<dbReference type="Pfam" id="PF02595">
    <property type="entry name" value="Gly_kinase"/>
    <property type="match status" value="1"/>
</dbReference>
<evidence type="ECO:0000313" key="8">
    <source>
        <dbReference type="Proteomes" id="UP001275867"/>
    </source>
</evidence>
<dbReference type="PANTHER" id="PTHR21599">
    <property type="entry name" value="GLYCERATE KINASE"/>
    <property type="match status" value="1"/>
</dbReference>
<dbReference type="InterPro" id="IPR018193">
    <property type="entry name" value="Glyc_kinase_flavodox-like_fold"/>
</dbReference>